<feature type="transmembrane region" description="Helical" evidence="10">
    <location>
        <begin position="14"/>
        <end position="36"/>
    </location>
</feature>
<organism evidence="12 13">
    <name type="scientific">Flexivirga alba</name>
    <dbReference type="NCBI Taxonomy" id="702742"/>
    <lineage>
        <taxon>Bacteria</taxon>
        <taxon>Bacillati</taxon>
        <taxon>Actinomycetota</taxon>
        <taxon>Actinomycetes</taxon>
        <taxon>Micrococcales</taxon>
        <taxon>Dermacoccaceae</taxon>
        <taxon>Flexivirga</taxon>
    </lineage>
</organism>
<dbReference type="Pfam" id="PF13231">
    <property type="entry name" value="PMT_2"/>
    <property type="match status" value="1"/>
</dbReference>
<dbReference type="RefSeq" id="WP_382404338.1">
    <property type="nucleotide sequence ID" value="NZ_JBHSWH010000001.1"/>
</dbReference>
<dbReference type="GO" id="GO:0016757">
    <property type="term" value="F:glycosyltransferase activity"/>
    <property type="evidence" value="ECO:0007669"/>
    <property type="project" value="UniProtKB-KW"/>
</dbReference>
<dbReference type="EMBL" id="JBHSWH010000001">
    <property type="protein sequence ID" value="MFC6707671.1"/>
    <property type="molecule type" value="Genomic_DNA"/>
</dbReference>
<gene>
    <name evidence="12" type="ORF">ACFQDH_21120</name>
</gene>
<accession>A0ABW2ALH4</accession>
<evidence type="ECO:0000256" key="7">
    <source>
        <dbReference type="ARBA" id="ARBA00022824"/>
    </source>
</evidence>
<evidence type="ECO:0000259" key="11">
    <source>
        <dbReference type="Pfam" id="PF13231"/>
    </source>
</evidence>
<dbReference type="InterPro" id="IPR007315">
    <property type="entry name" value="PIG-V/Gpi18"/>
</dbReference>
<feature type="transmembrane region" description="Helical" evidence="10">
    <location>
        <begin position="172"/>
        <end position="202"/>
    </location>
</feature>
<feature type="transmembrane region" description="Helical" evidence="10">
    <location>
        <begin position="105"/>
        <end position="122"/>
    </location>
</feature>
<dbReference type="Proteomes" id="UP001596298">
    <property type="component" value="Unassembled WGS sequence"/>
</dbReference>
<dbReference type="InterPro" id="IPR038731">
    <property type="entry name" value="RgtA/B/C-like"/>
</dbReference>
<proteinExistence type="predicted"/>
<comment type="caution">
    <text evidence="12">The sequence shown here is derived from an EMBL/GenBank/DDBJ whole genome shotgun (WGS) entry which is preliminary data.</text>
</comment>
<feature type="transmembrane region" description="Helical" evidence="10">
    <location>
        <begin position="143"/>
        <end position="166"/>
    </location>
</feature>
<keyword evidence="9 10" id="KW-0472">Membrane</keyword>
<keyword evidence="13" id="KW-1185">Reference proteome</keyword>
<evidence type="ECO:0000256" key="9">
    <source>
        <dbReference type="ARBA" id="ARBA00023136"/>
    </source>
</evidence>
<evidence type="ECO:0000256" key="2">
    <source>
        <dbReference type="ARBA" id="ARBA00004687"/>
    </source>
</evidence>
<evidence type="ECO:0000256" key="4">
    <source>
        <dbReference type="ARBA" id="ARBA00022676"/>
    </source>
</evidence>
<dbReference type="EC" id="2.4.-.-" evidence="12"/>
<evidence type="ECO:0000256" key="1">
    <source>
        <dbReference type="ARBA" id="ARBA00004477"/>
    </source>
</evidence>
<evidence type="ECO:0000313" key="12">
    <source>
        <dbReference type="EMBL" id="MFC6707671.1"/>
    </source>
</evidence>
<evidence type="ECO:0000256" key="10">
    <source>
        <dbReference type="SAM" id="Phobius"/>
    </source>
</evidence>
<evidence type="ECO:0000256" key="3">
    <source>
        <dbReference type="ARBA" id="ARBA00022502"/>
    </source>
</evidence>
<reference evidence="13" key="1">
    <citation type="journal article" date="2019" name="Int. J. Syst. Evol. Microbiol.">
        <title>The Global Catalogue of Microorganisms (GCM) 10K type strain sequencing project: providing services to taxonomists for standard genome sequencing and annotation.</title>
        <authorList>
            <consortium name="The Broad Institute Genomics Platform"/>
            <consortium name="The Broad Institute Genome Sequencing Center for Infectious Disease"/>
            <person name="Wu L."/>
            <person name="Ma J."/>
        </authorList>
    </citation>
    <scope>NUCLEOTIDE SEQUENCE [LARGE SCALE GENOMIC DNA]</scope>
    <source>
        <strain evidence="13">CCUG 58127</strain>
    </source>
</reference>
<keyword evidence="5 12" id="KW-0808">Transferase</keyword>
<feature type="transmembrane region" description="Helical" evidence="10">
    <location>
        <begin position="274"/>
        <end position="292"/>
    </location>
</feature>
<comment type="pathway">
    <text evidence="2">Glycolipid biosynthesis; glycosylphosphatidylinositol-anchor biosynthesis.</text>
</comment>
<feature type="domain" description="Glycosyltransferase RgtA/B/C/D-like" evidence="11">
    <location>
        <begin position="107"/>
        <end position="225"/>
    </location>
</feature>
<feature type="transmembrane region" description="Helical" evidence="10">
    <location>
        <begin position="351"/>
        <end position="369"/>
    </location>
</feature>
<evidence type="ECO:0000256" key="6">
    <source>
        <dbReference type="ARBA" id="ARBA00022692"/>
    </source>
</evidence>
<keyword evidence="6 10" id="KW-0812">Transmembrane</keyword>
<keyword evidence="3" id="KW-0337">GPI-anchor biosynthesis</keyword>
<feature type="transmembrane region" description="Helical" evidence="10">
    <location>
        <begin position="299"/>
        <end position="321"/>
    </location>
</feature>
<evidence type="ECO:0000256" key="8">
    <source>
        <dbReference type="ARBA" id="ARBA00022989"/>
    </source>
</evidence>
<keyword evidence="8 10" id="KW-1133">Transmembrane helix</keyword>
<sequence>MTGRAERYGSRRAAAYALALFVVIRLLGVVVLDVVLRVRDAGSLHHMLTRYDGQWYAGIAEHGYGTTIAAHDGLHSDYAFFPLLPLLERAVHTVIQLPFVDLGMAINWLASLAAAAGVYAATERVTDRRTATITTVLWATYPYAIVLSMSYTEGLLCALAAWALWAVADRRWLLAGVLAALAGLTRPTGAAVVAAVCVAALVAGLRGGASWRRVVPTIAIAPLGLIGYLAYVAVRRHELMGYFHATEGWARSWDSGRYFADWVWGLVRAGGLESAKGLGVVVLLLAMVWLIWQGVRDGLPVGFTVFSVVLLLMTIGTSGYFGSRPRYLLPVFTLLIPLAARLARFRLAARIPIAVLLAIGMAVIGGYALTTGAP</sequence>
<evidence type="ECO:0000256" key="5">
    <source>
        <dbReference type="ARBA" id="ARBA00022679"/>
    </source>
</evidence>
<evidence type="ECO:0000313" key="13">
    <source>
        <dbReference type="Proteomes" id="UP001596298"/>
    </source>
</evidence>
<protein>
    <submittedName>
        <fullName evidence="12">Glycosyltransferase family 39 protein</fullName>
        <ecNumber evidence="12">2.4.-.-</ecNumber>
    </submittedName>
</protein>
<dbReference type="PANTHER" id="PTHR12468">
    <property type="entry name" value="GPI MANNOSYLTRANSFERASE 2"/>
    <property type="match status" value="1"/>
</dbReference>
<comment type="subcellular location">
    <subcellularLocation>
        <location evidence="1">Endoplasmic reticulum membrane</location>
        <topology evidence="1">Multi-pass membrane protein</topology>
    </subcellularLocation>
</comment>
<name>A0ABW2ALH4_9MICO</name>
<dbReference type="PANTHER" id="PTHR12468:SF2">
    <property type="entry name" value="GPI MANNOSYLTRANSFERASE 2"/>
    <property type="match status" value="1"/>
</dbReference>
<keyword evidence="4 12" id="KW-0328">Glycosyltransferase</keyword>
<keyword evidence="7" id="KW-0256">Endoplasmic reticulum</keyword>
<feature type="transmembrane region" description="Helical" evidence="10">
    <location>
        <begin position="214"/>
        <end position="234"/>
    </location>
</feature>